<dbReference type="EMBL" id="BARS01007295">
    <property type="protein sequence ID" value="GAF81097.1"/>
    <property type="molecule type" value="Genomic_DNA"/>
</dbReference>
<evidence type="ECO:0000256" key="1">
    <source>
        <dbReference type="SAM" id="Phobius"/>
    </source>
</evidence>
<dbReference type="InterPro" id="IPR001041">
    <property type="entry name" value="2Fe-2S_ferredoxin-type"/>
</dbReference>
<dbReference type="PROSITE" id="PS51085">
    <property type="entry name" value="2FE2S_FER_2"/>
    <property type="match status" value="1"/>
</dbReference>
<accession>X0SYU3</accession>
<dbReference type="GO" id="GO:0051537">
    <property type="term" value="F:2 iron, 2 sulfur cluster binding"/>
    <property type="evidence" value="ECO:0007669"/>
    <property type="project" value="InterPro"/>
</dbReference>
<protein>
    <recommendedName>
        <fullName evidence="2">2Fe-2S ferredoxin-type domain-containing protein</fullName>
    </recommendedName>
</protein>
<comment type="caution">
    <text evidence="3">The sequence shown here is derived from an EMBL/GenBank/DDBJ whole genome shotgun (WGS) entry which is preliminary data.</text>
</comment>
<dbReference type="InterPro" id="IPR036010">
    <property type="entry name" value="2Fe-2S_ferredoxin-like_sf"/>
</dbReference>
<keyword evidence="1" id="KW-0812">Transmembrane</keyword>
<dbReference type="InterPro" id="IPR001709">
    <property type="entry name" value="Flavoprot_Pyr_Nucl_cyt_Rdtase"/>
</dbReference>
<feature type="domain" description="2Fe-2S ferredoxin-type" evidence="2">
    <location>
        <begin position="186"/>
        <end position="236"/>
    </location>
</feature>
<dbReference type="PANTHER" id="PTHR47354">
    <property type="entry name" value="NADH OXIDOREDUCTASE HCR"/>
    <property type="match status" value="1"/>
</dbReference>
<dbReference type="PROSITE" id="PS00197">
    <property type="entry name" value="2FE2S_FER_1"/>
    <property type="match status" value="1"/>
</dbReference>
<reference evidence="3" key="1">
    <citation type="journal article" date="2014" name="Front. Microbiol.">
        <title>High frequency of phylogenetically diverse reductive dehalogenase-homologous genes in deep subseafloor sedimentary metagenomes.</title>
        <authorList>
            <person name="Kawai M."/>
            <person name="Futagami T."/>
            <person name="Toyoda A."/>
            <person name="Takaki Y."/>
            <person name="Nishi S."/>
            <person name="Hori S."/>
            <person name="Arai W."/>
            <person name="Tsubouchi T."/>
            <person name="Morono Y."/>
            <person name="Uchiyama I."/>
            <person name="Ito T."/>
            <person name="Fujiyama A."/>
            <person name="Inagaki F."/>
            <person name="Takami H."/>
        </authorList>
    </citation>
    <scope>NUCLEOTIDE SEQUENCE</scope>
    <source>
        <strain evidence="3">Expedition CK06-06</strain>
    </source>
</reference>
<feature type="transmembrane region" description="Helical" evidence="1">
    <location>
        <begin position="35"/>
        <end position="56"/>
    </location>
</feature>
<dbReference type="Gene3D" id="3.10.20.30">
    <property type="match status" value="1"/>
</dbReference>
<dbReference type="InterPro" id="IPR012675">
    <property type="entry name" value="Beta-grasp_dom_sf"/>
</dbReference>
<dbReference type="InterPro" id="IPR006058">
    <property type="entry name" value="2Fe2S_fd_BS"/>
</dbReference>
<feature type="non-terminal residue" evidence="3">
    <location>
        <position position="236"/>
    </location>
</feature>
<dbReference type="PRINTS" id="PR00410">
    <property type="entry name" value="PHEHYDRXLASE"/>
</dbReference>
<proteinExistence type="predicted"/>
<keyword evidence="1" id="KW-0472">Membrane</keyword>
<dbReference type="AlphaFoldDB" id="X0SYU3"/>
<evidence type="ECO:0000313" key="3">
    <source>
        <dbReference type="EMBL" id="GAF81097.1"/>
    </source>
</evidence>
<dbReference type="InterPro" id="IPR050415">
    <property type="entry name" value="MRET"/>
</dbReference>
<gene>
    <name evidence="3" type="ORF">S01H1_14063</name>
</gene>
<dbReference type="PRINTS" id="PR00371">
    <property type="entry name" value="FPNCR"/>
</dbReference>
<keyword evidence="1" id="KW-1133">Transmembrane helix</keyword>
<organism evidence="3">
    <name type="scientific">marine sediment metagenome</name>
    <dbReference type="NCBI Taxonomy" id="412755"/>
    <lineage>
        <taxon>unclassified sequences</taxon>
        <taxon>metagenomes</taxon>
        <taxon>ecological metagenomes</taxon>
    </lineage>
</organism>
<evidence type="ECO:0000259" key="2">
    <source>
        <dbReference type="PROSITE" id="PS51085"/>
    </source>
</evidence>
<name>X0SYU3_9ZZZZ</name>
<dbReference type="PANTHER" id="PTHR47354:SF5">
    <property type="entry name" value="PROTEIN RFBI"/>
    <property type="match status" value="1"/>
</dbReference>
<dbReference type="InterPro" id="IPR001433">
    <property type="entry name" value="OxRdtase_FAD/NAD-bd"/>
</dbReference>
<dbReference type="Pfam" id="PF00175">
    <property type="entry name" value="NAD_binding_1"/>
    <property type="match status" value="1"/>
</dbReference>
<dbReference type="SUPFAM" id="SSF52343">
    <property type="entry name" value="Ferredoxin reductase-like, C-terminal NADP-linked domain"/>
    <property type="match status" value="1"/>
</dbReference>
<sequence length="236" mass="25796">MISNFFHDRLVPGNVLDVYAPSGSFSLNQNSERPIVLVAGGVGITPLISMLSWLVATHTKREIWLFYGVRNRTEHAMYDALKLLAKTCANFRSVTFYSRPSDTCREGVDYEVEGYVSVDVMKQVLKSSNYEFYVCGPSSMMETITRDLHACGVGNDDIKLEAFGAVPLANSEPGETAATAGHAKPHRVHFSRSNKTVRWTPSTKSLLELAEASGIKARFGCRSGNCGTCSSGIQDG</sequence>
<dbReference type="CDD" id="cd00207">
    <property type="entry name" value="fer2"/>
    <property type="match status" value="1"/>
</dbReference>
<dbReference type="InterPro" id="IPR039261">
    <property type="entry name" value="FNR_nucleotide-bd"/>
</dbReference>
<dbReference type="Pfam" id="PF00111">
    <property type="entry name" value="Fer2"/>
    <property type="match status" value="1"/>
</dbReference>
<dbReference type="GO" id="GO:0016491">
    <property type="term" value="F:oxidoreductase activity"/>
    <property type="evidence" value="ECO:0007669"/>
    <property type="project" value="InterPro"/>
</dbReference>
<dbReference type="SUPFAM" id="SSF54292">
    <property type="entry name" value="2Fe-2S ferredoxin-like"/>
    <property type="match status" value="1"/>
</dbReference>
<dbReference type="Gene3D" id="3.40.50.80">
    <property type="entry name" value="Nucleotide-binding domain of ferredoxin-NADP reductase (FNR) module"/>
    <property type="match status" value="1"/>
</dbReference>